<dbReference type="GO" id="GO:0031625">
    <property type="term" value="F:ubiquitin protein ligase binding"/>
    <property type="evidence" value="ECO:0007669"/>
    <property type="project" value="TreeGrafter"/>
</dbReference>
<dbReference type="GO" id="GO:0030674">
    <property type="term" value="F:protein-macromolecule adaptor activity"/>
    <property type="evidence" value="ECO:0007669"/>
    <property type="project" value="TreeGrafter"/>
</dbReference>
<keyword evidence="4" id="KW-1185">Reference proteome</keyword>
<proteinExistence type="predicted"/>
<dbReference type="GO" id="GO:0005829">
    <property type="term" value="C:cytosol"/>
    <property type="evidence" value="ECO:0007669"/>
    <property type="project" value="TreeGrafter"/>
</dbReference>
<dbReference type="Gene3D" id="2.60.40.640">
    <property type="match status" value="1"/>
</dbReference>
<evidence type="ECO:0000313" key="4">
    <source>
        <dbReference type="Proteomes" id="UP000789706"/>
    </source>
</evidence>
<dbReference type="EMBL" id="CAJVPK010000385">
    <property type="protein sequence ID" value="CAG8502924.1"/>
    <property type="molecule type" value="Genomic_DNA"/>
</dbReference>
<dbReference type="Proteomes" id="UP000789706">
    <property type="component" value="Unassembled WGS sequence"/>
</dbReference>
<name>A0A9N8ZPW4_9GLOM</name>
<reference evidence="3" key="1">
    <citation type="submission" date="2021-06" db="EMBL/GenBank/DDBJ databases">
        <authorList>
            <person name="Kallberg Y."/>
            <person name="Tangrot J."/>
            <person name="Rosling A."/>
        </authorList>
    </citation>
    <scope>NUCLEOTIDE SEQUENCE</scope>
    <source>
        <strain evidence="3">AZ414A</strain>
    </source>
</reference>
<feature type="domain" description="Arrestin-like N-terminal" evidence="2">
    <location>
        <begin position="50"/>
        <end position="152"/>
    </location>
</feature>
<gene>
    <name evidence="3" type="ORF">DEBURN_LOCUS4771</name>
</gene>
<comment type="caution">
    <text evidence="3">The sequence shown here is derived from an EMBL/GenBank/DDBJ whole genome shotgun (WGS) entry which is preliminary data.</text>
</comment>
<dbReference type="InterPro" id="IPR011021">
    <property type="entry name" value="Arrestin-like_N"/>
</dbReference>
<evidence type="ECO:0000256" key="1">
    <source>
        <dbReference type="SAM" id="MobiDB-lite"/>
    </source>
</evidence>
<evidence type="ECO:0000259" key="2">
    <source>
        <dbReference type="Pfam" id="PF00339"/>
    </source>
</evidence>
<feature type="region of interest" description="Disordered" evidence="1">
    <location>
        <begin position="375"/>
        <end position="403"/>
    </location>
</feature>
<accession>A0A9N8ZPW4</accession>
<sequence length="403" mass="46210">MSYCIDKGKNPQILAPSIQYLKQNKNIEFIFEPDSDYFIKKLNGGTENILKGTLRLKYDKPVQVKYVNLNLRCTEKSSSYESQGRSNILLTGTQIVIDKIEKIWEAKSESTILSLDIPFAFSLPEEIPSVIITKYGQVNYVLKAVVCIQKHFVSTSQIVEISYPLKKLIMDTNTSYYKLRGESKSGLEYSFDLPPNKIFNIGTWVPILMRIQHIIPHSNLDRLEISLRTSMDFRFDKPRSTTRQINEKLISIMISHQDIVQIQPTNQYHGDFATYIDLTIPKSIQPSYSGRVISITHYFCVNFYFLDSEKDFSVEEPVIIANIDDEPSMSPTPPQIGTPILYNNHSSQISHMNISHLSQFSQHFGNNSINNSYYHPKEEYYPSPQTSGNHNVEDSDDIRVAPP</sequence>
<evidence type="ECO:0000313" key="3">
    <source>
        <dbReference type="EMBL" id="CAG8502924.1"/>
    </source>
</evidence>
<dbReference type="GO" id="GO:0070086">
    <property type="term" value="P:ubiquitin-dependent endocytosis"/>
    <property type="evidence" value="ECO:0007669"/>
    <property type="project" value="TreeGrafter"/>
</dbReference>
<protein>
    <submittedName>
        <fullName evidence="3">8141_t:CDS:1</fullName>
    </submittedName>
</protein>
<dbReference type="InterPro" id="IPR050357">
    <property type="entry name" value="Arrestin_domain-protein"/>
</dbReference>
<dbReference type="PANTHER" id="PTHR11188">
    <property type="entry name" value="ARRESTIN DOMAIN CONTAINING PROTEIN"/>
    <property type="match status" value="1"/>
</dbReference>
<dbReference type="AlphaFoldDB" id="A0A9N8ZPW4"/>
<dbReference type="Pfam" id="PF00339">
    <property type="entry name" value="Arrestin_N"/>
    <property type="match status" value="1"/>
</dbReference>
<dbReference type="OrthoDB" id="2333384at2759"/>
<feature type="compositionally biased region" description="Basic and acidic residues" evidence="1">
    <location>
        <begin position="391"/>
        <end position="403"/>
    </location>
</feature>
<dbReference type="InterPro" id="IPR014752">
    <property type="entry name" value="Arrestin-like_C"/>
</dbReference>
<organism evidence="3 4">
    <name type="scientific">Diversispora eburnea</name>
    <dbReference type="NCBI Taxonomy" id="1213867"/>
    <lineage>
        <taxon>Eukaryota</taxon>
        <taxon>Fungi</taxon>
        <taxon>Fungi incertae sedis</taxon>
        <taxon>Mucoromycota</taxon>
        <taxon>Glomeromycotina</taxon>
        <taxon>Glomeromycetes</taxon>
        <taxon>Diversisporales</taxon>
        <taxon>Diversisporaceae</taxon>
        <taxon>Diversispora</taxon>
    </lineage>
</organism>
<dbReference type="GO" id="GO:0005886">
    <property type="term" value="C:plasma membrane"/>
    <property type="evidence" value="ECO:0007669"/>
    <property type="project" value="TreeGrafter"/>
</dbReference>
<dbReference type="PANTHER" id="PTHR11188:SF17">
    <property type="entry name" value="FI21816P1"/>
    <property type="match status" value="1"/>
</dbReference>